<name>A0A1L9QX38_9CYAN</name>
<dbReference type="Pfam" id="PF08544">
    <property type="entry name" value="GHMP_kinases_C"/>
    <property type="match status" value="1"/>
</dbReference>
<keyword evidence="4 9" id="KW-0808">Transferase</keyword>
<dbReference type="EC" id="2.7.1.148" evidence="2 9"/>
<dbReference type="Pfam" id="PF00288">
    <property type="entry name" value="GHMP_kinases_N"/>
    <property type="match status" value="1"/>
</dbReference>
<dbReference type="GO" id="GO:0005524">
    <property type="term" value="F:ATP binding"/>
    <property type="evidence" value="ECO:0007669"/>
    <property type="project" value="UniProtKB-UniRule"/>
</dbReference>
<comment type="caution">
    <text evidence="12">The sequence shown here is derived from an EMBL/GenBank/DDBJ whole genome shotgun (WGS) entry which is preliminary data.</text>
</comment>
<feature type="binding site" evidence="9">
    <location>
        <begin position="99"/>
        <end position="109"/>
    </location>
    <ligand>
        <name>ATP</name>
        <dbReference type="ChEBI" id="CHEBI:30616"/>
    </ligand>
</feature>
<dbReference type="InterPro" id="IPR014721">
    <property type="entry name" value="Ribsml_uS5_D2-typ_fold_subgr"/>
</dbReference>
<dbReference type="InterPro" id="IPR036554">
    <property type="entry name" value="GHMP_kinase_C_sf"/>
</dbReference>
<dbReference type="SUPFAM" id="SSF54211">
    <property type="entry name" value="Ribosomal protein S5 domain 2-like"/>
    <property type="match status" value="1"/>
</dbReference>
<comment type="similarity">
    <text evidence="1 9">Belongs to the GHMP kinase family. IspE subfamily.</text>
</comment>
<evidence type="ECO:0000256" key="8">
    <source>
        <dbReference type="ARBA" id="ARBA00032554"/>
    </source>
</evidence>
<dbReference type="GO" id="GO:0050515">
    <property type="term" value="F:4-(cytidine 5'-diphospho)-2-C-methyl-D-erythritol kinase activity"/>
    <property type="evidence" value="ECO:0007669"/>
    <property type="project" value="UniProtKB-UniRule"/>
</dbReference>
<dbReference type="GO" id="GO:0019288">
    <property type="term" value="P:isopentenyl diphosphate biosynthetic process, methylerythritol 4-phosphate pathway"/>
    <property type="evidence" value="ECO:0007669"/>
    <property type="project" value="UniProtKB-UniRule"/>
</dbReference>
<evidence type="ECO:0000259" key="11">
    <source>
        <dbReference type="Pfam" id="PF08544"/>
    </source>
</evidence>
<dbReference type="UniPathway" id="UPA00056">
    <property type="reaction ID" value="UER00094"/>
</dbReference>
<evidence type="ECO:0000256" key="5">
    <source>
        <dbReference type="ARBA" id="ARBA00022741"/>
    </source>
</evidence>
<dbReference type="InterPro" id="IPR006204">
    <property type="entry name" value="GHMP_kinase_N_dom"/>
</dbReference>
<sequence length="314" mass="34224">MRSYTLLACAKINLYLEIVGDRADGYHELAMIMQSVGLCDRLQIEPSGTDIIRITCNHPDVPSDSSNLAYRAAELMCSEFPEAFAQYGGVNISIDKHIPVAAGLAGGSSNAAAVLVGMDLLWNLGLTQGECERLGEQLGSDVPFCVRGGTALATGRGEKLSPLPDLDQLYVVLAKYESVKISTAWAYKTYRNIDEESYIRDPEHIEAYGQKVHSGPIVRAIASKNHAIITEELRNDFEKIVLPEYPQLVALKQRFIEAGALGTLMSGSGSTIFALTESQAEADRIKSDIEQQLNDPDLNLWVAQFSPTGIKVSD</sequence>
<dbReference type="STRING" id="1925591.BI308_01740"/>
<dbReference type="PANTHER" id="PTHR43527">
    <property type="entry name" value="4-DIPHOSPHOCYTIDYL-2-C-METHYL-D-ERYTHRITOL KINASE, CHLOROPLASTIC"/>
    <property type="match status" value="1"/>
</dbReference>
<keyword evidence="6 9" id="KW-0418">Kinase</keyword>
<evidence type="ECO:0000256" key="3">
    <source>
        <dbReference type="ARBA" id="ARBA00017473"/>
    </source>
</evidence>
<dbReference type="GO" id="GO:0016114">
    <property type="term" value="P:terpenoid biosynthetic process"/>
    <property type="evidence" value="ECO:0007669"/>
    <property type="project" value="UniProtKB-UniRule"/>
</dbReference>
<evidence type="ECO:0000256" key="1">
    <source>
        <dbReference type="ARBA" id="ARBA00009684"/>
    </source>
</evidence>
<evidence type="ECO:0000256" key="9">
    <source>
        <dbReference type="HAMAP-Rule" id="MF_00061"/>
    </source>
</evidence>
<dbReference type="PANTHER" id="PTHR43527:SF2">
    <property type="entry name" value="4-DIPHOSPHOCYTIDYL-2-C-METHYL-D-ERYTHRITOL KINASE, CHLOROPLASTIC"/>
    <property type="match status" value="1"/>
</dbReference>
<evidence type="ECO:0000256" key="2">
    <source>
        <dbReference type="ARBA" id="ARBA00012052"/>
    </source>
</evidence>
<evidence type="ECO:0000313" key="12">
    <source>
        <dbReference type="EMBL" id="OJJ27234.1"/>
    </source>
</evidence>
<dbReference type="Gene3D" id="3.30.230.10">
    <property type="match status" value="1"/>
</dbReference>
<feature type="active site" evidence="9">
    <location>
        <position position="11"/>
    </location>
</feature>
<keyword evidence="9" id="KW-0414">Isoprene biosynthesis</keyword>
<evidence type="ECO:0000256" key="4">
    <source>
        <dbReference type="ARBA" id="ARBA00022679"/>
    </source>
</evidence>
<protein>
    <recommendedName>
        <fullName evidence="3 9">4-diphosphocytidyl-2-C-methyl-D-erythritol kinase</fullName>
        <shortName evidence="9">CMK</shortName>
        <ecNumber evidence="2 9">2.7.1.148</ecNumber>
    </recommendedName>
    <alternativeName>
        <fullName evidence="8 9">4-(cytidine-5'-diphospho)-2-C-methyl-D-erythritol kinase</fullName>
    </alternativeName>
</protein>
<dbReference type="NCBIfam" id="TIGR00154">
    <property type="entry name" value="ispE"/>
    <property type="match status" value="1"/>
</dbReference>
<keyword evidence="13" id="KW-1185">Reference proteome</keyword>
<comment type="catalytic activity">
    <reaction evidence="9">
        <text>4-CDP-2-C-methyl-D-erythritol + ATP = 4-CDP-2-C-methyl-D-erythritol 2-phosphate + ADP + H(+)</text>
        <dbReference type="Rhea" id="RHEA:18437"/>
        <dbReference type="ChEBI" id="CHEBI:15378"/>
        <dbReference type="ChEBI" id="CHEBI:30616"/>
        <dbReference type="ChEBI" id="CHEBI:57823"/>
        <dbReference type="ChEBI" id="CHEBI:57919"/>
        <dbReference type="ChEBI" id="CHEBI:456216"/>
        <dbReference type="EC" id="2.7.1.148"/>
    </reaction>
</comment>
<dbReference type="SUPFAM" id="SSF55060">
    <property type="entry name" value="GHMP Kinase, C-terminal domain"/>
    <property type="match status" value="1"/>
</dbReference>
<dbReference type="EMBL" id="MLAW01000002">
    <property type="protein sequence ID" value="OJJ27234.1"/>
    <property type="molecule type" value="Genomic_DNA"/>
</dbReference>
<reference evidence="12" key="1">
    <citation type="submission" date="2016-10" db="EMBL/GenBank/DDBJ databases">
        <title>CRISPR-Cas defence system in Roseofilum reptotaenium: evidence of a bacteriophage-cyanobacterium arms race in the coral black band disease.</title>
        <authorList>
            <person name="Buerger P."/>
            <person name="Wood-Charlson E.M."/>
            <person name="Weynberg K.D."/>
            <person name="Willis B."/>
            <person name="Van Oppen M.J."/>
        </authorList>
    </citation>
    <scope>NUCLEOTIDE SEQUENCE [LARGE SCALE GENOMIC DNA]</scope>
    <source>
        <strain evidence="12">AO1-A</strain>
    </source>
</reference>
<dbReference type="InterPro" id="IPR020568">
    <property type="entry name" value="Ribosomal_Su5_D2-typ_SF"/>
</dbReference>
<dbReference type="InterPro" id="IPR013750">
    <property type="entry name" value="GHMP_kinase_C_dom"/>
</dbReference>
<feature type="domain" description="GHMP kinase N-terminal" evidence="10">
    <location>
        <begin position="67"/>
        <end position="149"/>
    </location>
</feature>
<gene>
    <name evidence="9" type="primary">ispE</name>
    <name evidence="12" type="ORF">BI308_01740</name>
</gene>
<organism evidence="12 13">
    <name type="scientific">Roseofilum reptotaenium AO1-A</name>
    <dbReference type="NCBI Taxonomy" id="1925591"/>
    <lineage>
        <taxon>Bacteria</taxon>
        <taxon>Bacillati</taxon>
        <taxon>Cyanobacteriota</taxon>
        <taxon>Cyanophyceae</taxon>
        <taxon>Desertifilales</taxon>
        <taxon>Desertifilaceae</taxon>
        <taxon>Roseofilum</taxon>
    </lineage>
</organism>
<proteinExistence type="inferred from homology"/>
<comment type="function">
    <text evidence="9">Catalyzes the phosphorylation of the position 2 hydroxy group of 4-diphosphocytidyl-2C-methyl-D-erythritol.</text>
</comment>
<dbReference type="AlphaFoldDB" id="A0A1L9QX38"/>
<feature type="active site" evidence="9">
    <location>
        <position position="141"/>
    </location>
</feature>
<evidence type="ECO:0000256" key="7">
    <source>
        <dbReference type="ARBA" id="ARBA00022840"/>
    </source>
</evidence>
<accession>A0A1L9QX38</accession>
<keyword evidence="5 9" id="KW-0547">Nucleotide-binding</keyword>
<dbReference type="HAMAP" id="MF_00061">
    <property type="entry name" value="IspE"/>
    <property type="match status" value="1"/>
</dbReference>
<evidence type="ECO:0000313" key="13">
    <source>
        <dbReference type="Proteomes" id="UP000183940"/>
    </source>
</evidence>
<evidence type="ECO:0000259" key="10">
    <source>
        <dbReference type="Pfam" id="PF00288"/>
    </source>
</evidence>
<dbReference type="PIRSF" id="PIRSF010376">
    <property type="entry name" value="IspE"/>
    <property type="match status" value="1"/>
</dbReference>
<comment type="pathway">
    <text evidence="9">Isoprenoid biosynthesis; isopentenyl diphosphate biosynthesis via DXP pathway; isopentenyl diphosphate from 1-deoxy-D-xylulose 5-phosphate: step 3/6.</text>
</comment>
<dbReference type="Gene3D" id="3.30.70.890">
    <property type="entry name" value="GHMP kinase, C-terminal domain"/>
    <property type="match status" value="1"/>
</dbReference>
<keyword evidence="7 9" id="KW-0067">ATP-binding</keyword>
<evidence type="ECO:0000256" key="6">
    <source>
        <dbReference type="ARBA" id="ARBA00022777"/>
    </source>
</evidence>
<dbReference type="Proteomes" id="UP000183940">
    <property type="component" value="Unassembled WGS sequence"/>
</dbReference>
<dbReference type="InterPro" id="IPR004424">
    <property type="entry name" value="IspE"/>
</dbReference>
<feature type="domain" description="GHMP kinase C-terminal" evidence="11">
    <location>
        <begin position="220"/>
        <end position="293"/>
    </location>
</feature>